<sequence length="122" mass="14226">MSFESSTTLLQETTCLGLENRPAHLSTDSTMRDGQKTRFYVELEEKCKRQAAKEVSELKAADERKDERESGHDLTVARVPRYLKEENISRIENYLSEYYMETVYQRLWEKAQNAVFGAECMS</sequence>
<name>A0A6S7H4X4_PARCT</name>
<evidence type="ECO:0000313" key="1">
    <source>
        <dbReference type="EMBL" id="CAB3991807.1"/>
    </source>
</evidence>
<accession>A0A6S7H4X4</accession>
<comment type="caution">
    <text evidence="1">The sequence shown here is derived from an EMBL/GenBank/DDBJ whole genome shotgun (WGS) entry which is preliminary data.</text>
</comment>
<dbReference type="EMBL" id="CACRXK020001920">
    <property type="protein sequence ID" value="CAB3991807.1"/>
    <property type="molecule type" value="Genomic_DNA"/>
</dbReference>
<dbReference type="Proteomes" id="UP001152795">
    <property type="component" value="Unassembled WGS sequence"/>
</dbReference>
<gene>
    <name evidence="1" type="ORF">PACLA_8A040390</name>
</gene>
<reference evidence="1" key="1">
    <citation type="submission" date="2020-04" db="EMBL/GenBank/DDBJ databases">
        <authorList>
            <person name="Alioto T."/>
            <person name="Alioto T."/>
            <person name="Gomez Garrido J."/>
        </authorList>
    </citation>
    <scope>NUCLEOTIDE SEQUENCE</scope>
    <source>
        <strain evidence="1">A484AB</strain>
    </source>
</reference>
<dbReference type="AlphaFoldDB" id="A0A6S7H4X4"/>
<organism evidence="1 2">
    <name type="scientific">Paramuricea clavata</name>
    <name type="common">Red gorgonian</name>
    <name type="synonym">Violescent sea-whip</name>
    <dbReference type="NCBI Taxonomy" id="317549"/>
    <lineage>
        <taxon>Eukaryota</taxon>
        <taxon>Metazoa</taxon>
        <taxon>Cnidaria</taxon>
        <taxon>Anthozoa</taxon>
        <taxon>Octocorallia</taxon>
        <taxon>Malacalcyonacea</taxon>
        <taxon>Plexauridae</taxon>
        <taxon>Paramuricea</taxon>
    </lineage>
</organism>
<keyword evidence="2" id="KW-1185">Reference proteome</keyword>
<evidence type="ECO:0000313" key="2">
    <source>
        <dbReference type="Proteomes" id="UP001152795"/>
    </source>
</evidence>
<proteinExistence type="predicted"/>
<protein>
    <submittedName>
        <fullName evidence="1">Uncharacterized protein</fullName>
    </submittedName>
</protein>